<dbReference type="Pfam" id="PF00590">
    <property type="entry name" value="TP_methylase"/>
    <property type="match status" value="1"/>
</dbReference>
<dbReference type="SUPFAM" id="SSF53790">
    <property type="entry name" value="Tetrapyrrole methylase"/>
    <property type="match status" value="2"/>
</dbReference>
<dbReference type="Pfam" id="PF02365">
    <property type="entry name" value="NAM"/>
    <property type="match status" value="1"/>
</dbReference>
<keyword evidence="12" id="KW-1185">Reference proteome</keyword>
<evidence type="ECO:0000256" key="6">
    <source>
        <dbReference type="ARBA" id="ARBA00023015"/>
    </source>
</evidence>
<dbReference type="FunFam" id="2.170.150.80:FF:000009">
    <property type="entry name" value="NAC domain-containing protein 8"/>
    <property type="match status" value="1"/>
</dbReference>
<evidence type="ECO:0000313" key="11">
    <source>
        <dbReference type="EMBL" id="KAI5406400.1"/>
    </source>
</evidence>
<dbReference type="GO" id="GO:0032259">
    <property type="term" value="P:methylation"/>
    <property type="evidence" value="ECO:0007669"/>
    <property type="project" value="UniProtKB-KW"/>
</dbReference>
<keyword evidence="7" id="KW-0238">DNA-binding</keyword>
<evidence type="ECO:0000256" key="3">
    <source>
        <dbReference type="ARBA" id="ARBA00022603"/>
    </source>
</evidence>
<dbReference type="InterPro" id="IPR014777">
    <property type="entry name" value="4pyrrole_Mease_sub1"/>
</dbReference>
<dbReference type="InterPro" id="IPR000878">
    <property type="entry name" value="4pyrrol_Mease"/>
</dbReference>
<gene>
    <name evidence="11" type="ORF">KIW84_052934</name>
</gene>
<dbReference type="InterPro" id="IPR003441">
    <property type="entry name" value="NAC-dom"/>
</dbReference>
<evidence type="ECO:0000256" key="7">
    <source>
        <dbReference type="ARBA" id="ARBA00023125"/>
    </source>
</evidence>
<keyword evidence="2" id="KW-0698">rRNA processing</keyword>
<dbReference type="InterPro" id="IPR014776">
    <property type="entry name" value="4pyrrole_Mease_sub2"/>
</dbReference>
<dbReference type="GO" id="GO:0003677">
    <property type="term" value="F:DNA binding"/>
    <property type="evidence" value="ECO:0007669"/>
    <property type="project" value="UniProtKB-KW"/>
</dbReference>
<keyword evidence="9" id="KW-0539">Nucleus</keyword>
<dbReference type="Gene3D" id="3.30.950.10">
    <property type="entry name" value="Methyltransferase, Cobalt-precorrin-4 Transmethylase, Domain 2"/>
    <property type="match status" value="1"/>
</dbReference>
<dbReference type="GO" id="GO:0008168">
    <property type="term" value="F:methyltransferase activity"/>
    <property type="evidence" value="ECO:0007669"/>
    <property type="project" value="UniProtKB-KW"/>
</dbReference>
<dbReference type="InterPro" id="IPR035996">
    <property type="entry name" value="4pyrrol_Methylase_sf"/>
</dbReference>
<dbReference type="PANTHER" id="PTHR46111">
    <property type="entry name" value="RIBOSOMAL RNA SMALL SUBUNIT METHYLTRANSFERASE I"/>
    <property type="match status" value="1"/>
</dbReference>
<evidence type="ECO:0000256" key="4">
    <source>
        <dbReference type="ARBA" id="ARBA00022679"/>
    </source>
</evidence>
<proteinExistence type="predicted"/>
<sequence>MTRVDGEFDQDSSPGDTCSYPKQKVKRITLSSAGQVKDCGAYQECPNCHCRIDNSDVSSEWPGFLIGLKFDPSDVELLNHLASKRGVGNTNPYMFIDEFIPALEGGQGICYTHPENLPGAKKDGINIHFFHRIMNAYSTGQRKRQKIQHHGSTEDHVRWHKTGKTKAVIEDGVHKGNKKIMVLYIRYEKESKSYKSDWKMHQYHLGNDEDEKNGEYVRKEKLGDMIAVCHPLVSPFGKTDTTSVSLEAISYIRFFQIQIEALSLPYLSNGPRNTRQPHSVQGDKNCLFLKDPGMELAKLCVSENVPVVPIPGPCALVSALSASGLSTYEFTFVGFLQKHSGSRRKRLMASAEQTTTQIFYVPPHKLSQFLEEGSSIFGDTRKCVIAREMTKFHEEFWRGSLGEANHVFFTRLPKGELTILIEGQANSKAEPPPDTELENELRGLIENGEGLSTAVKLHLKPDLYLVGTPIGNLEDITFRAFRVLNSEDIILSEDIRNSGKLIHHYNIKTPLGTTCAQEVETSYDVIIILHKDKLPLLFSSEVGHGTQVEKGHDSRCFQPLCSQTQHSVISSCNNNATTFFIDLHYINRVTKAAERKVIVLPVIYDPKAIPWTQLAPI</sequence>
<evidence type="ECO:0000313" key="12">
    <source>
        <dbReference type="Proteomes" id="UP001058974"/>
    </source>
</evidence>
<dbReference type="AlphaFoldDB" id="A0A9D5AI30"/>
<organism evidence="11 12">
    <name type="scientific">Pisum sativum</name>
    <name type="common">Garden pea</name>
    <name type="synonym">Lathyrus oleraceus</name>
    <dbReference type="NCBI Taxonomy" id="3888"/>
    <lineage>
        <taxon>Eukaryota</taxon>
        <taxon>Viridiplantae</taxon>
        <taxon>Streptophyta</taxon>
        <taxon>Embryophyta</taxon>
        <taxon>Tracheophyta</taxon>
        <taxon>Spermatophyta</taxon>
        <taxon>Magnoliopsida</taxon>
        <taxon>eudicotyledons</taxon>
        <taxon>Gunneridae</taxon>
        <taxon>Pentapetalae</taxon>
        <taxon>rosids</taxon>
        <taxon>fabids</taxon>
        <taxon>Fabales</taxon>
        <taxon>Fabaceae</taxon>
        <taxon>Papilionoideae</taxon>
        <taxon>50 kb inversion clade</taxon>
        <taxon>NPAAA clade</taxon>
        <taxon>Hologalegina</taxon>
        <taxon>IRL clade</taxon>
        <taxon>Fabeae</taxon>
        <taxon>Lathyrus</taxon>
    </lineage>
</organism>
<dbReference type="EMBL" id="JAMSHJ010000005">
    <property type="protein sequence ID" value="KAI5406400.1"/>
    <property type="molecule type" value="Genomic_DNA"/>
</dbReference>
<dbReference type="GO" id="GO:0006355">
    <property type="term" value="P:regulation of DNA-templated transcription"/>
    <property type="evidence" value="ECO:0007669"/>
    <property type="project" value="InterPro"/>
</dbReference>
<evidence type="ECO:0000256" key="9">
    <source>
        <dbReference type="ARBA" id="ARBA00023242"/>
    </source>
</evidence>
<dbReference type="Gene3D" id="2.170.150.80">
    <property type="entry name" value="NAC domain"/>
    <property type="match status" value="1"/>
</dbReference>
<keyword evidence="5" id="KW-0949">S-adenosyl-L-methionine</keyword>
<dbReference type="Gene3D" id="3.40.1010.10">
    <property type="entry name" value="Cobalt-precorrin-4 Transmethylase, Domain 1"/>
    <property type="match status" value="1"/>
</dbReference>
<keyword evidence="8" id="KW-0804">Transcription</keyword>
<evidence type="ECO:0000256" key="1">
    <source>
        <dbReference type="ARBA" id="ARBA00022490"/>
    </source>
</evidence>
<dbReference type="Gramene" id="Psat05G0293400-T1">
    <property type="protein sequence ID" value="KAI5406400.1"/>
    <property type="gene ID" value="KIW84_052934"/>
</dbReference>
<evidence type="ECO:0000256" key="8">
    <source>
        <dbReference type="ARBA" id="ARBA00023163"/>
    </source>
</evidence>
<accession>A0A9D5AI30</accession>
<dbReference type="SUPFAM" id="SSF101941">
    <property type="entry name" value="NAC domain"/>
    <property type="match status" value="1"/>
</dbReference>
<dbReference type="InterPro" id="IPR045239">
    <property type="entry name" value="bHLH95_bHLH"/>
</dbReference>
<comment type="caution">
    <text evidence="11">The sequence shown here is derived from an EMBL/GenBank/DDBJ whole genome shotgun (WGS) entry which is preliminary data.</text>
</comment>
<feature type="domain" description="NAC" evidence="10">
    <location>
        <begin position="64"/>
        <end position="234"/>
    </location>
</feature>
<keyword evidence="6" id="KW-0805">Transcription regulation</keyword>
<dbReference type="PANTHER" id="PTHR46111:SF1">
    <property type="entry name" value="RIBOSOMAL RNA SMALL SUBUNIT METHYLTRANSFERASE I"/>
    <property type="match status" value="1"/>
</dbReference>
<keyword evidence="1" id="KW-0963">Cytoplasm</keyword>
<name>A0A9D5AI30_PEA</name>
<evidence type="ECO:0000256" key="5">
    <source>
        <dbReference type="ARBA" id="ARBA00022691"/>
    </source>
</evidence>
<dbReference type="GO" id="GO:0006364">
    <property type="term" value="P:rRNA processing"/>
    <property type="evidence" value="ECO:0007669"/>
    <property type="project" value="UniProtKB-KW"/>
</dbReference>
<dbReference type="InterPro" id="IPR008189">
    <property type="entry name" value="rRNA_ssu_MeTfrase_I"/>
</dbReference>
<evidence type="ECO:0000259" key="10">
    <source>
        <dbReference type="PROSITE" id="PS51005"/>
    </source>
</evidence>
<evidence type="ECO:0000256" key="2">
    <source>
        <dbReference type="ARBA" id="ARBA00022552"/>
    </source>
</evidence>
<dbReference type="InterPro" id="IPR036093">
    <property type="entry name" value="NAC_dom_sf"/>
</dbReference>
<protein>
    <recommendedName>
        <fullName evidence="10">NAC domain-containing protein</fullName>
    </recommendedName>
</protein>
<dbReference type="Proteomes" id="UP001058974">
    <property type="component" value="Chromosome 5"/>
</dbReference>
<reference evidence="11 12" key="1">
    <citation type="journal article" date="2022" name="Nat. Genet.">
        <title>Improved pea reference genome and pan-genome highlight genomic features and evolutionary characteristics.</title>
        <authorList>
            <person name="Yang T."/>
            <person name="Liu R."/>
            <person name="Luo Y."/>
            <person name="Hu S."/>
            <person name="Wang D."/>
            <person name="Wang C."/>
            <person name="Pandey M.K."/>
            <person name="Ge S."/>
            <person name="Xu Q."/>
            <person name="Li N."/>
            <person name="Li G."/>
            <person name="Huang Y."/>
            <person name="Saxena R.K."/>
            <person name="Ji Y."/>
            <person name="Li M."/>
            <person name="Yan X."/>
            <person name="He Y."/>
            <person name="Liu Y."/>
            <person name="Wang X."/>
            <person name="Xiang C."/>
            <person name="Varshney R.K."/>
            <person name="Ding H."/>
            <person name="Gao S."/>
            <person name="Zong X."/>
        </authorList>
    </citation>
    <scope>NUCLEOTIDE SEQUENCE [LARGE SCALE GENOMIC DNA]</scope>
    <source>
        <strain evidence="11 12">cv. Zhongwan 6</strain>
    </source>
</reference>
<keyword evidence="3" id="KW-0489">Methyltransferase</keyword>
<keyword evidence="4" id="KW-0808">Transferase</keyword>
<dbReference type="PROSITE" id="PS51005">
    <property type="entry name" value="NAC"/>
    <property type="match status" value="1"/>
</dbReference>
<dbReference type="CDD" id="cd11393">
    <property type="entry name" value="bHLH_AtbHLH_like"/>
    <property type="match status" value="1"/>
</dbReference>